<evidence type="ECO:0000313" key="3">
    <source>
        <dbReference type="EMBL" id="CAD8873579.1"/>
    </source>
</evidence>
<keyword evidence="1" id="KW-0175">Coiled coil</keyword>
<dbReference type="EMBL" id="HBFR01001151">
    <property type="protein sequence ID" value="CAD8873579.1"/>
    <property type="molecule type" value="Transcribed_RNA"/>
</dbReference>
<organism evidence="3">
    <name type="scientific">Corethron hystrix</name>
    <dbReference type="NCBI Taxonomy" id="216773"/>
    <lineage>
        <taxon>Eukaryota</taxon>
        <taxon>Sar</taxon>
        <taxon>Stramenopiles</taxon>
        <taxon>Ochrophyta</taxon>
        <taxon>Bacillariophyta</taxon>
        <taxon>Coscinodiscophyceae</taxon>
        <taxon>Corethrophycidae</taxon>
        <taxon>Corethrales</taxon>
        <taxon>Corethraceae</taxon>
        <taxon>Corethron</taxon>
    </lineage>
</organism>
<accession>A0A7S1FL95</accession>
<protein>
    <submittedName>
        <fullName evidence="3">Uncharacterized protein</fullName>
    </submittedName>
</protein>
<dbReference type="PANTHER" id="PTHR31027">
    <property type="entry name" value="NUCLEAR SEGREGATION PROTEIN BFR1"/>
    <property type="match status" value="1"/>
</dbReference>
<dbReference type="GO" id="GO:0042175">
    <property type="term" value="C:nuclear outer membrane-endoplasmic reticulum membrane network"/>
    <property type="evidence" value="ECO:0007669"/>
    <property type="project" value="TreeGrafter"/>
</dbReference>
<feature type="coiled-coil region" evidence="1">
    <location>
        <begin position="76"/>
        <end position="136"/>
    </location>
</feature>
<dbReference type="GO" id="GO:0005783">
    <property type="term" value="C:endoplasmic reticulum"/>
    <property type="evidence" value="ECO:0007669"/>
    <property type="project" value="TreeGrafter"/>
</dbReference>
<name>A0A7S1FL95_9STRA</name>
<feature type="compositionally biased region" description="Polar residues" evidence="2">
    <location>
        <begin position="1"/>
        <end position="10"/>
    </location>
</feature>
<dbReference type="GO" id="GO:1990904">
    <property type="term" value="C:ribonucleoprotein complex"/>
    <property type="evidence" value="ECO:0007669"/>
    <property type="project" value="TreeGrafter"/>
</dbReference>
<proteinExistence type="predicted"/>
<dbReference type="GO" id="GO:0003729">
    <property type="term" value="F:mRNA binding"/>
    <property type="evidence" value="ECO:0007669"/>
    <property type="project" value="TreeGrafter"/>
</dbReference>
<dbReference type="PANTHER" id="PTHR31027:SF2">
    <property type="entry name" value="LEBERCILIN DOMAIN-CONTAINING PROTEIN"/>
    <property type="match status" value="1"/>
</dbReference>
<feature type="coiled-coil region" evidence="1">
    <location>
        <begin position="228"/>
        <end position="297"/>
    </location>
</feature>
<dbReference type="AlphaFoldDB" id="A0A7S1FL95"/>
<feature type="region of interest" description="Disordered" evidence="2">
    <location>
        <begin position="1"/>
        <end position="38"/>
    </location>
</feature>
<reference evidence="3" key="1">
    <citation type="submission" date="2021-01" db="EMBL/GenBank/DDBJ databases">
        <authorList>
            <person name="Corre E."/>
            <person name="Pelletier E."/>
            <person name="Niang G."/>
            <person name="Scheremetjew M."/>
            <person name="Finn R."/>
            <person name="Kale V."/>
            <person name="Holt S."/>
            <person name="Cochrane G."/>
            <person name="Meng A."/>
            <person name="Brown T."/>
            <person name="Cohen L."/>
        </authorList>
    </citation>
    <scope>NUCLEOTIDE SEQUENCE</scope>
    <source>
        <strain evidence="3">308</strain>
    </source>
</reference>
<dbReference type="GO" id="GO:0008298">
    <property type="term" value="P:intracellular mRNA localization"/>
    <property type="evidence" value="ECO:0007669"/>
    <property type="project" value="TreeGrafter"/>
</dbReference>
<evidence type="ECO:0000256" key="2">
    <source>
        <dbReference type="SAM" id="MobiDB-lite"/>
    </source>
</evidence>
<feature type="compositionally biased region" description="Basic and acidic residues" evidence="2">
    <location>
        <begin position="13"/>
        <end position="23"/>
    </location>
</feature>
<dbReference type="InterPro" id="IPR039604">
    <property type="entry name" value="Bfr1"/>
</dbReference>
<evidence type="ECO:0000256" key="1">
    <source>
        <dbReference type="SAM" id="Coils"/>
    </source>
</evidence>
<gene>
    <name evidence="3" type="ORF">CHYS00102_LOCUS737</name>
</gene>
<sequence>MSTEETSNDTPLVEEKTSTEPHAENAAQTAVEEKDAPMTLEELASSIAAAENVKTEKFDITKPNLGLASKVERPDKEKKNADIEAVNAQLKVIEAEQTKNQERIEELHKENKNSEVRVARDALMELKKEKKMMLDERRGILDRRDAMKKSMDSLMHDQKSLRSNLKITTLDGINDRLAQLKRKQETTSMSLSEEKRLLKEMDVLNASKKQVAHFSSLSSNIFSQKDDFKSVQDEAREMNRQLDDVTARINAQQEVVNTFREKEKGTRDQIPALFQEREELRSKHSEKKMEIKEIQIKFKTALDDFYDQQRAQRAHYKFRDAEEKRKYEEERASKDKARIEEELKKVPYEAEMALCDYLAKYLETTFFDPKSKPQASSKKTEVVEIKDDPFAGFKPVKKKTDEVFLKMGIDKAPRKRISKQQKKKAVDQPFRLNVDIFDDFSLLGLTPPTATEGVAASVEELKAKKKWYSEQERGAVPTVSFHYFIVDHFLK</sequence>